<keyword evidence="5" id="KW-1185">Reference proteome</keyword>
<dbReference type="AlphaFoldDB" id="A0A4R4VXM6"/>
<dbReference type="Pfam" id="PF00106">
    <property type="entry name" value="adh_short"/>
    <property type="match status" value="1"/>
</dbReference>
<organism evidence="4 5">
    <name type="scientific">Nonomuraea deserti</name>
    <dbReference type="NCBI Taxonomy" id="1848322"/>
    <lineage>
        <taxon>Bacteria</taxon>
        <taxon>Bacillati</taxon>
        <taxon>Actinomycetota</taxon>
        <taxon>Actinomycetes</taxon>
        <taxon>Streptosporangiales</taxon>
        <taxon>Streptosporangiaceae</taxon>
        <taxon>Nonomuraea</taxon>
    </lineage>
</organism>
<dbReference type="EMBL" id="SMKO01000040">
    <property type="protein sequence ID" value="TDD05240.1"/>
    <property type="molecule type" value="Genomic_DNA"/>
</dbReference>
<dbReference type="SUPFAM" id="SSF51735">
    <property type="entry name" value="NAD(P)-binding Rossmann-fold domains"/>
    <property type="match status" value="1"/>
</dbReference>
<dbReference type="InterPro" id="IPR002347">
    <property type="entry name" value="SDR_fam"/>
</dbReference>
<dbReference type="GO" id="GO:0016491">
    <property type="term" value="F:oxidoreductase activity"/>
    <property type="evidence" value="ECO:0007669"/>
    <property type="project" value="UniProtKB-KW"/>
</dbReference>
<comment type="caution">
    <text evidence="4">The sequence shown here is derived from an EMBL/GenBank/DDBJ whole genome shotgun (WGS) entry which is preliminary data.</text>
</comment>
<evidence type="ECO:0000256" key="2">
    <source>
        <dbReference type="ARBA" id="ARBA00022857"/>
    </source>
</evidence>
<keyword evidence="3" id="KW-0560">Oxidoreductase</keyword>
<dbReference type="RefSeq" id="WP_132596258.1">
    <property type="nucleotide sequence ID" value="NZ_SMKO01000040.1"/>
</dbReference>
<reference evidence="4 5" key="1">
    <citation type="submission" date="2019-03" db="EMBL/GenBank/DDBJ databases">
        <title>Draft genome sequences of novel Actinobacteria.</title>
        <authorList>
            <person name="Sahin N."/>
            <person name="Ay H."/>
            <person name="Saygin H."/>
        </authorList>
    </citation>
    <scope>NUCLEOTIDE SEQUENCE [LARGE SCALE GENOMIC DNA]</scope>
    <source>
        <strain evidence="4 5">KC310</strain>
    </source>
</reference>
<evidence type="ECO:0000256" key="1">
    <source>
        <dbReference type="ARBA" id="ARBA00006484"/>
    </source>
</evidence>
<evidence type="ECO:0000256" key="3">
    <source>
        <dbReference type="ARBA" id="ARBA00023002"/>
    </source>
</evidence>
<dbReference type="PRINTS" id="PR00081">
    <property type="entry name" value="GDHRDH"/>
</dbReference>
<dbReference type="PANTHER" id="PTHR43490">
    <property type="entry name" value="(+)-NEOMENTHOL DEHYDROGENASE"/>
    <property type="match status" value="1"/>
</dbReference>
<name>A0A4R4VXM6_9ACTN</name>
<comment type="similarity">
    <text evidence="1">Belongs to the short-chain dehydrogenases/reductases (SDR) family.</text>
</comment>
<dbReference type="PANTHER" id="PTHR43490:SF99">
    <property type="entry name" value="SHORT-CHAIN DEHYDROGENASE_REDUCTASE"/>
    <property type="match status" value="1"/>
</dbReference>
<evidence type="ECO:0000313" key="4">
    <source>
        <dbReference type="EMBL" id="TDD05240.1"/>
    </source>
</evidence>
<proteinExistence type="inferred from homology"/>
<accession>A0A4R4VXM6</accession>
<sequence>MLPLLRRSEAGRIVNMTSELGSLSMASDPDSPVYADTFPPYNFSKSALNMVTLTYAKKLMETPIKVNLANPGYCATDLNGHTGHRTSEQGAAIAVRLATLGADGPTGSYQQDDGFLPW</sequence>
<keyword evidence="2" id="KW-0521">NADP</keyword>
<dbReference type="InterPro" id="IPR036291">
    <property type="entry name" value="NAD(P)-bd_dom_sf"/>
</dbReference>
<dbReference type="Proteomes" id="UP000295258">
    <property type="component" value="Unassembled WGS sequence"/>
</dbReference>
<protein>
    <submittedName>
        <fullName evidence="4">SDR family NAD(P)-dependent oxidoreductase</fullName>
    </submittedName>
</protein>
<dbReference type="Gene3D" id="3.40.50.720">
    <property type="entry name" value="NAD(P)-binding Rossmann-like Domain"/>
    <property type="match status" value="1"/>
</dbReference>
<gene>
    <name evidence="4" type="ORF">E1292_17360</name>
</gene>
<evidence type="ECO:0000313" key="5">
    <source>
        <dbReference type="Proteomes" id="UP000295258"/>
    </source>
</evidence>